<organism evidence="3 4">
    <name type="scientific">Mycobacterium kyorinense</name>
    <dbReference type="NCBI Taxonomy" id="487514"/>
    <lineage>
        <taxon>Bacteria</taxon>
        <taxon>Bacillati</taxon>
        <taxon>Actinomycetota</taxon>
        <taxon>Actinomycetes</taxon>
        <taxon>Mycobacteriales</taxon>
        <taxon>Mycobacteriaceae</taxon>
        <taxon>Mycobacterium</taxon>
    </lineage>
</organism>
<comment type="caution">
    <text evidence="3">The sequence shown here is derived from an EMBL/GenBank/DDBJ whole genome shotgun (WGS) entry which is preliminary data.</text>
</comment>
<dbReference type="GO" id="GO:0005737">
    <property type="term" value="C:cytoplasm"/>
    <property type="evidence" value="ECO:0007669"/>
    <property type="project" value="TreeGrafter"/>
</dbReference>
<reference evidence="4" key="1">
    <citation type="submission" date="2016-06" db="EMBL/GenBank/DDBJ databases">
        <authorList>
            <person name="Sutton G."/>
            <person name="Brinkac L."/>
            <person name="Sanka R."/>
            <person name="Adams M."/>
            <person name="Lau E."/>
            <person name="Sam S."/>
            <person name="Sreng N."/>
            <person name="Him V."/>
            <person name="Kerleguer A."/>
            <person name="Cheng S."/>
        </authorList>
    </citation>
    <scope>NUCLEOTIDE SEQUENCE [LARGE SCALE GENOMIC DNA]</scope>
    <source>
        <strain evidence="4">E861</strain>
    </source>
</reference>
<dbReference type="InterPro" id="IPR020471">
    <property type="entry name" value="AKR"/>
</dbReference>
<evidence type="ECO:0000259" key="2">
    <source>
        <dbReference type="Pfam" id="PF00248"/>
    </source>
</evidence>
<gene>
    <name evidence="3" type="ORF">A5707_03485</name>
</gene>
<dbReference type="GO" id="GO:0016491">
    <property type="term" value="F:oxidoreductase activity"/>
    <property type="evidence" value="ECO:0007669"/>
    <property type="project" value="UniProtKB-KW"/>
</dbReference>
<accession>A0A1A2Z239</accession>
<dbReference type="InterPro" id="IPR036812">
    <property type="entry name" value="NAD(P)_OxRdtase_dom_sf"/>
</dbReference>
<dbReference type="PANTHER" id="PTHR43625:SF40">
    <property type="entry name" value="ALDO-KETO REDUCTASE YAKC [NADP(+)]"/>
    <property type="match status" value="1"/>
</dbReference>
<evidence type="ECO:0000313" key="4">
    <source>
        <dbReference type="Proteomes" id="UP000093592"/>
    </source>
</evidence>
<dbReference type="CDD" id="cd19088">
    <property type="entry name" value="AKR_AKR13B1"/>
    <property type="match status" value="1"/>
</dbReference>
<evidence type="ECO:0000256" key="1">
    <source>
        <dbReference type="ARBA" id="ARBA00023002"/>
    </source>
</evidence>
<evidence type="ECO:0000313" key="3">
    <source>
        <dbReference type="EMBL" id="OBI44360.1"/>
    </source>
</evidence>
<dbReference type="Proteomes" id="UP000093592">
    <property type="component" value="Unassembled WGS sequence"/>
</dbReference>
<dbReference type="PRINTS" id="PR00069">
    <property type="entry name" value="ALDKETRDTASE"/>
</dbReference>
<dbReference type="InterPro" id="IPR023210">
    <property type="entry name" value="NADP_OxRdtase_dom"/>
</dbReference>
<dbReference type="NCBIfam" id="NF007695">
    <property type="entry name" value="PRK10376.1"/>
    <property type="match status" value="1"/>
</dbReference>
<dbReference type="RefSeq" id="WP_065015285.1">
    <property type="nucleotide sequence ID" value="NZ_LZKJ01000138.1"/>
</dbReference>
<protein>
    <submittedName>
        <fullName evidence="3">Oxidoreductase</fullName>
    </submittedName>
</protein>
<dbReference type="EMBL" id="LZKJ01000138">
    <property type="protein sequence ID" value="OBI44360.1"/>
    <property type="molecule type" value="Genomic_DNA"/>
</dbReference>
<sequence length="294" mass="31658">MTAQSSQTPAQASGTFTLGGDLTVNRLGFGAMRITGKGVWGPPADRDEAVRVLRRAVELGVNFIDTADSYGPYVSEEIICEALHPYRGLVIATKAGLLRTGPDVWVPLGNPTYLRQECEMSLRRLGVDTIDLFQLHRVDRNFPLEDQVGELVKLRDEGKIRHIGLSEVDVDQLAAAQQITPIVSVQNMYNLTARDAEPLLDAAAEQGVGFIPWFPLAAGPLAAPDGPLQQMAAEHQATPAQLSLAWLLKRSPVMLPIPGTSSVAHLEENVAAAEITLSDEEFETLSAAGAQQSS</sequence>
<dbReference type="Gene3D" id="3.20.20.100">
    <property type="entry name" value="NADP-dependent oxidoreductase domain"/>
    <property type="match status" value="1"/>
</dbReference>
<dbReference type="SUPFAM" id="SSF51430">
    <property type="entry name" value="NAD(P)-linked oxidoreductase"/>
    <property type="match status" value="1"/>
</dbReference>
<proteinExistence type="predicted"/>
<dbReference type="Pfam" id="PF00248">
    <property type="entry name" value="Aldo_ket_red"/>
    <property type="match status" value="1"/>
</dbReference>
<name>A0A1A2Z239_9MYCO</name>
<feature type="domain" description="NADP-dependent oxidoreductase" evidence="2">
    <location>
        <begin position="26"/>
        <end position="287"/>
    </location>
</feature>
<dbReference type="InterPro" id="IPR050791">
    <property type="entry name" value="Aldo-Keto_reductase"/>
</dbReference>
<dbReference type="PANTHER" id="PTHR43625">
    <property type="entry name" value="AFLATOXIN B1 ALDEHYDE REDUCTASE"/>
    <property type="match status" value="1"/>
</dbReference>
<keyword evidence="1" id="KW-0560">Oxidoreductase</keyword>
<dbReference type="AlphaFoldDB" id="A0A1A2Z239"/>